<comment type="caution">
    <text evidence="4">The sequence shown here is derived from an EMBL/GenBank/DDBJ whole genome shotgun (WGS) entry which is preliminary data.</text>
</comment>
<feature type="compositionally biased region" description="Low complexity" evidence="1">
    <location>
        <begin position="77"/>
        <end position="95"/>
    </location>
</feature>
<evidence type="ECO:0000313" key="4">
    <source>
        <dbReference type="EMBL" id="TPX62095.1"/>
    </source>
</evidence>
<organism evidence="4 5">
    <name type="scientific">Powellomyces hirtus</name>
    <dbReference type="NCBI Taxonomy" id="109895"/>
    <lineage>
        <taxon>Eukaryota</taxon>
        <taxon>Fungi</taxon>
        <taxon>Fungi incertae sedis</taxon>
        <taxon>Chytridiomycota</taxon>
        <taxon>Chytridiomycota incertae sedis</taxon>
        <taxon>Chytridiomycetes</taxon>
        <taxon>Spizellomycetales</taxon>
        <taxon>Powellomycetaceae</taxon>
        <taxon>Powellomyces</taxon>
    </lineage>
</organism>
<dbReference type="InterPro" id="IPR048958">
    <property type="entry name" value="Polysacc_lyase_14"/>
</dbReference>
<keyword evidence="5" id="KW-1185">Reference proteome</keyword>
<evidence type="ECO:0000259" key="3">
    <source>
        <dbReference type="Pfam" id="PF21294"/>
    </source>
</evidence>
<proteinExistence type="predicted"/>
<dbReference type="Pfam" id="PF21294">
    <property type="entry name" value="Polysacc_lyase_14"/>
    <property type="match status" value="1"/>
</dbReference>
<dbReference type="Gene3D" id="2.60.120.200">
    <property type="match status" value="1"/>
</dbReference>
<evidence type="ECO:0000256" key="2">
    <source>
        <dbReference type="SAM" id="SignalP"/>
    </source>
</evidence>
<dbReference type="Proteomes" id="UP000318582">
    <property type="component" value="Unassembled WGS sequence"/>
</dbReference>
<keyword evidence="2" id="KW-0732">Signal</keyword>
<evidence type="ECO:0000256" key="1">
    <source>
        <dbReference type="SAM" id="MobiDB-lite"/>
    </source>
</evidence>
<gene>
    <name evidence="4" type="ORF">PhCBS80983_g00717</name>
</gene>
<dbReference type="PANTHER" id="PTHR40124:SF1">
    <property type="entry name" value="DISAGGREGATASE RELATED REPEAT PROTEIN"/>
    <property type="match status" value="1"/>
</dbReference>
<feature type="region of interest" description="Disordered" evidence="1">
    <location>
        <begin position="53"/>
        <end position="135"/>
    </location>
</feature>
<reference evidence="4 5" key="1">
    <citation type="journal article" date="2019" name="Sci. Rep.">
        <title>Comparative genomics of chytrid fungi reveal insights into the obligate biotrophic and pathogenic lifestyle of Synchytrium endobioticum.</title>
        <authorList>
            <person name="van de Vossenberg B.T.L.H."/>
            <person name="Warris S."/>
            <person name="Nguyen H.D.T."/>
            <person name="van Gent-Pelzer M.P.E."/>
            <person name="Joly D.L."/>
            <person name="van de Geest H.C."/>
            <person name="Bonants P.J.M."/>
            <person name="Smith D.S."/>
            <person name="Levesque C.A."/>
            <person name="van der Lee T.A.J."/>
        </authorList>
    </citation>
    <scope>NUCLEOTIDE SEQUENCE [LARGE SCALE GENOMIC DNA]</scope>
    <source>
        <strain evidence="4 5">CBS 809.83</strain>
    </source>
</reference>
<feature type="chain" id="PRO_5021329208" description="Polysaccharide lyase 14 domain-containing protein" evidence="2">
    <location>
        <begin position="22"/>
        <end position="410"/>
    </location>
</feature>
<dbReference type="EMBL" id="QEAQ01000004">
    <property type="protein sequence ID" value="TPX62095.1"/>
    <property type="molecule type" value="Genomic_DNA"/>
</dbReference>
<evidence type="ECO:0000313" key="5">
    <source>
        <dbReference type="Proteomes" id="UP000318582"/>
    </source>
</evidence>
<dbReference type="AlphaFoldDB" id="A0A507EFA9"/>
<feature type="domain" description="Polysaccharide lyase 14" evidence="3">
    <location>
        <begin position="193"/>
        <end position="405"/>
    </location>
</feature>
<feature type="compositionally biased region" description="Acidic residues" evidence="1">
    <location>
        <begin position="100"/>
        <end position="135"/>
    </location>
</feature>
<sequence>MKLAILLSWIFCLGLASIAQANYLLLSRINRLGFTAEDIKRLDAMAAALRNPAPAGGATVQEPPKADETAATEEEASVATPADTPVDPTTDLPTAKPAEAEEEALQVPSDDEATVAEADEEITEEGEDEEQEFQESDIHDTFQGGMGSSLHARGALSWTSGAFKSNWQDTWKVTKDSYGQQNRDLVPDPTGGSSGDVMEVTYPAGSRNPKNGPVGGTGFFAAPISLKGAKTVTLSFQILFPKGFNFVKGGKLPGLYGGRTGCSGGDSALDCFSTRFMFRTKGLGEIYLYVDRKLQDKSFCQVKPVTLCNPQYGASMGRGAYSFTPGSWMSLTQTITLNTFKGKKPNKDGRVQVYANGKKVIDFDKVVFIPKPTIGFEGIDFETFFGGSDDSWCTPSTQQVYFKGFSLTAV</sequence>
<accession>A0A507EFA9</accession>
<dbReference type="PANTHER" id="PTHR40124">
    <property type="match status" value="1"/>
</dbReference>
<name>A0A507EFA9_9FUNG</name>
<feature type="signal peptide" evidence="2">
    <location>
        <begin position="1"/>
        <end position="21"/>
    </location>
</feature>
<protein>
    <recommendedName>
        <fullName evidence="3">Polysaccharide lyase 14 domain-containing protein</fullName>
    </recommendedName>
</protein>